<dbReference type="GO" id="GO:0016538">
    <property type="term" value="F:cyclin-dependent protein serine/threonine kinase regulator activity"/>
    <property type="evidence" value="ECO:0007669"/>
    <property type="project" value="InterPro"/>
</dbReference>
<evidence type="ECO:0000313" key="8">
    <source>
        <dbReference type="EMBL" id="KAF0745331.1"/>
    </source>
</evidence>
<evidence type="ECO:0000259" key="7">
    <source>
        <dbReference type="SMART" id="SM01332"/>
    </source>
</evidence>
<feature type="region of interest" description="Disordered" evidence="5">
    <location>
        <begin position="85"/>
        <end position="109"/>
    </location>
</feature>
<dbReference type="GO" id="GO:0051301">
    <property type="term" value="P:cell division"/>
    <property type="evidence" value="ECO:0007669"/>
    <property type="project" value="UniProtKB-KW"/>
</dbReference>
<dbReference type="Gene3D" id="1.10.472.10">
    <property type="entry name" value="Cyclin-like"/>
    <property type="match status" value="2"/>
</dbReference>
<dbReference type="InterPro" id="IPR006671">
    <property type="entry name" value="Cyclin_N"/>
</dbReference>
<protein>
    <recommendedName>
        <fullName evidence="10">Cyclin N-terminal domain-containing protein</fullName>
    </recommendedName>
</protein>
<gene>
    <name evidence="8" type="ORF">Ae201684_000358</name>
</gene>
<evidence type="ECO:0000256" key="3">
    <source>
        <dbReference type="ARBA" id="ARBA00023306"/>
    </source>
</evidence>
<reference evidence="8 9" key="1">
    <citation type="submission" date="2019-07" db="EMBL/GenBank/DDBJ databases">
        <title>Genomics analysis of Aphanomyces spp. identifies a new class of oomycete effector associated with host adaptation.</title>
        <authorList>
            <person name="Gaulin E."/>
        </authorList>
    </citation>
    <scope>NUCLEOTIDE SEQUENCE [LARGE SCALE GENOMIC DNA]</scope>
    <source>
        <strain evidence="8 9">ATCC 201684</strain>
    </source>
</reference>
<proteinExistence type="inferred from homology"/>
<keyword evidence="2 4" id="KW-0195">Cyclin</keyword>
<dbReference type="Pfam" id="PF00134">
    <property type="entry name" value="Cyclin_N"/>
    <property type="match status" value="1"/>
</dbReference>
<organism evidence="8 9">
    <name type="scientific">Aphanomyces euteiches</name>
    <dbReference type="NCBI Taxonomy" id="100861"/>
    <lineage>
        <taxon>Eukaryota</taxon>
        <taxon>Sar</taxon>
        <taxon>Stramenopiles</taxon>
        <taxon>Oomycota</taxon>
        <taxon>Saprolegniomycetes</taxon>
        <taxon>Saprolegniales</taxon>
        <taxon>Verrucalvaceae</taxon>
        <taxon>Aphanomyces</taxon>
    </lineage>
</organism>
<evidence type="ECO:0000256" key="1">
    <source>
        <dbReference type="ARBA" id="ARBA00022618"/>
    </source>
</evidence>
<feature type="compositionally biased region" description="Basic and acidic residues" evidence="5">
    <location>
        <begin position="26"/>
        <end position="37"/>
    </location>
</feature>
<dbReference type="InterPro" id="IPR039361">
    <property type="entry name" value="Cyclin"/>
</dbReference>
<keyword evidence="3" id="KW-0131">Cell cycle</keyword>
<dbReference type="GO" id="GO:0044772">
    <property type="term" value="P:mitotic cell cycle phase transition"/>
    <property type="evidence" value="ECO:0007669"/>
    <property type="project" value="InterPro"/>
</dbReference>
<feature type="domain" description="Cyclin-like" evidence="6">
    <location>
        <begin position="262"/>
        <end position="345"/>
    </location>
</feature>
<evidence type="ECO:0000256" key="2">
    <source>
        <dbReference type="ARBA" id="ARBA00023127"/>
    </source>
</evidence>
<accession>A0A6G0XX81</accession>
<keyword evidence="9" id="KW-1185">Reference proteome</keyword>
<dbReference type="InterPro" id="IPR036915">
    <property type="entry name" value="Cyclin-like_sf"/>
</dbReference>
<dbReference type="FunFam" id="1.10.472.10:FF:000001">
    <property type="entry name" value="G2/mitotic-specific cyclin"/>
    <property type="match status" value="1"/>
</dbReference>
<sequence>MQSTSQTNDENAMASKLVRPRAYKPFGDRGGLKHGDRVTTFGNITKPQQSFKRPALGNITNKSTVTSNKKAILENIKVERREEVIRRSSVGSPKKHISPATPGLNADDEFDIDREDKGNERSCWQYAAEIHKYYFAAEKLRLASPNYMLDQVDINTKMRSILIDWLVDVHYKYSLLEQTLHIAVSLIDRHLEKNLTLPRARLQLVGITALFIAAKYEEIYPPEAKDFVKITDNAYTLQELFQMEEELLRSIGYRVTVPTSYQFMNRFLKATKTKDQKIQLYANYLVDRSLQEYKLLRYPPSMIAASGVYLARALMEQHPIWSPTAEYHSTYSTAAMRPCVKEMHEMIVTANANVAKSSRLTAVTRKFAKDKFLGVSKIPLRSNVNM</sequence>
<dbReference type="Proteomes" id="UP000481153">
    <property type="component" value="Unassembled WGS sequence"/>
</dbReference>
<feature type="compositionally biased region" description="Polar residues" evidence="5">
    <location>
        <begin position="1"/>
        <end position="10"/>
    </location>
</feature>
<evidence type="ECO:0008006" key="10">
    <source>
        <dbReference type="Google" id="ProtNLM"/>
    </source>
</evidence>
<dbReference type="CDD" id="cd20507">
    <property type="entry name" value="CYCLIN_CCNB1-like_rpt1"/>
    <property type="match status" value="1"/>
</dbReference>
<dbReference type="SUPFAM" id="SSF47954">
    <property type="entry name" value="Cyclin-like"/>
    <property type="match status" value="2"/>
</dbReference>
<dbReference type="Pfam" id="PF02984">
    <property type="entry name" value="Cyclin_C"/>
    <property type="match status" value="1"/>
</dbReference>
<evidence type="ECO:0000256" key="4">
    <source>
        <dbReference type="RuleBase" id="RU000383"/>
    </source>
</evidence>
<evidence type="ECO:0000259" key="6">
    <source>
        <dbReference type="SMART" id="SM00385"/>
    </source>
</evidence>
<comment type="similarity">
    <text evidence="4">Belongs to the cyclin family.</text>
</comment>
<keyword evidence="1" id="KW-0132">Cell division</keyword>
<dbReference type="InterPro" id="IPR046965">
    <property type="entry name" value="Cyclin_A/B-like"/>
</dbReference>
<dbReference type="EMBL" id="VJMJ01000002">
    <property type="protein sequence ID" value="KAF0745331.1"/>
    <property type="molecule type" value="Genomic_DNA"/>
</dbReference>
<feature type="region of interest" description="Disordered" evidence="5">
    <location>
        <begin position="1"/>
        <end position="48"/>
    </location>
</feature>
<evidence type="ECO:0000313" key="9">
    <source>
        <dbReference type="Proteomes" id="UP000481153"/>
    </source>
</evidence>
<dbReference type="InterPro" id="IPR004367">
    <property type="entry name" value="Cyclin_C-dom"/>
</dbReference>
<comment type="caution">
    <text evidence="8">The sequence shown here is derived from an EMBL/GenBank/DDBJ whole genome shotgun (WGS) entry which is preliminary data.</text>
</comment>
<dbReference type="AlphaFoldDB" id="A0A6G0XX81"/>
<dbReference type="InterPro" id="IPR013763">
    <property type="entry name" value="Cyclin-like_dom"/>
</dbReference>
<feature type="domain" description="Cyclin C-terminal" evidence="7">
    <location>
        <begin position="258"/>
        <end position="381"/>
    </location>
</feature>
<dbReference type="PANTHER" id="PTHR10177">
    <property type="entry name" value="CYCLINS"/>
    <property type="match status" value="1"/>
</dbReference>
<dbReference type="SMART" id="SM00385">
    <property type="entry name" value="CYCLIN"/>
    <property type="match status" value="2"/>
</dbReference>
<dbReference type="VEuPathDB" id="FungiDB:AeMF1_006854"/>
<evidence type="ECO:0000256" key="5">
    <source>
        <dbReference type="SAM" id="MobiDB-lite"/>
    </source>
</evidence>
<dbReference type="PIRSF" id="PIRSF001771">
    <property type="entry name" value="Cyclin_A_B_D_E"/>
    <property type="match status" value="1"/>
</dbReference>
<name>A0A6G0XX81_9STRA</name>
<feature type="domain" description="Cyclin-like" evidence="6">
    <location>
        <begin position="164"/>
        <end position="249"/>
    </location>
</feature>
<dbReference type="SMART" id="SM01332">
    <property type="entry name" value="Cyclin_C"/>
    <property type="match status" value="1"/>
</dbReference>